<feature type="compositionally biased region" description="Pro residues" evidence="1">
    <location>
        <begin position="49"/>
        <end position="68"/>
    </location>
</feature>
<evidence type="ECO:0000256" key="1">
    <source>
        <dbReference type="SAM" id="MobiDB-lite"/>
    </source>
</evidence>
<keyword evidence="3" id="KW-1185">Reference proteome</keyword>
<dbReference type="Proteomes" id="UP001295423">
    <property type="component" value="Unassembled WGS sequence"/>
</dbReference>
<name>A0AAD2CD04_9STRA</name>
<evidence type="ECO:0000313" key="3">
    <source>
        <dbReference type="Proteomes" id="UP001295423"/>
    </source>
</evidence>
<dbReference type="AlphaFoldDB" id="A0AAD2CD04"/>
<reference evidence="2" key="1">
    <citation type="submission" date="2023-08" db="EMBL/GenBank/DDBJ databases">
        <authorList>
            <person name="Audoor S."/>
            <person name="Bilcke G."/>
        </authorList>
    </citation>
    <scope>NUCLEOTIDE SEQUENCE</scope>
</reference>
<comment type="caution">
    <text evidence="2">The sequence shown here is derived from an EMBL/GenBank/DDBJ whole genome shotgun (WGS) entry which is preliminary data.</text>
</comment>
<gene>
    <name evidence="2" type="ORF">CYCCA115_LOCUS908</name>
</gene>
<sequence>MEYSPIDRSPTSAPTPQPTPFRLTPVTPRPTQGDRAPNPYPTRATAAPTPSPSPPPTQTSPAPTPPPTAWVNPIVTPRPSAKLPQTSPPTTPPTASQVVMSNDHCIHALNIVSLPFSMADTTAGSTPDFAVKTCGVVSEASGVWYTYTPTETRSIRVFVDKTSGSARSYLRVFYGDDCDALICRMYSGGFSSRDSSATFVGQAGVTYKFLVSPGSGGSSFLSEYNITVQDYDLEHDKFDDARNIASLPYQRADTTVGAVPDFDIETCGVDKSAGGVWYTCTPSETRTIRVYVERTSGTSINTRSHLRVFSGNEFGTLRCLRHDGGYNSGDSAATFVGQAGVTYKFLVSTASYTLGISSYTITVKDYDLENDGFDDARNITSLPYQRADTTVGAVPDFGIDTCGVDSSAGGVWYTYTPSETRSIRVYVERTSGTSVNTKSHLRVFSGNEFGTLRCLRHDGGVKSGDSAATFVGQAGVTYKFLVSTAFYTLGIPSYTITVRDYDLENDACDDARNIASLPYQRVDTTIGALPDFDNDSCGVDESAGGVWYTYTPTETRKIRVFVERTSGTLYSNRSYLRVFSGNECGTTLTCLTHDGGYYSGDSAATFVAQSGVTYKFLVSTGVYGLGIPSYTISVGEQQ</sequence>
<feature type="region of interest" description="Disordered" evidence="1">
    <location>
        <begin position="1"/>
        <end position="97"/>
    </location>
</feature>
<proteinExistence type="predicted"/>
<protein>
    <submittedName>
        <fullName evidence="2">Uncharacterized protein</fullName>
    </submittedName>
</protein>
<accession>A0AAD2CD04</accession>
<dbReference type="PRINTS" id="PR01217">
    <property type="entry name" value="PRICHEXTENSN"/>
</dbReference>
<dbReference type="EMBL" id="CAKOGP040000002">
    <property type="protein sequence ID" value="CAJ1920931.1"/>
    <property type="molecule type" value="Genomic_DNA"/>
</dbReference>
<evidence type="ECO:0000313" key="2">
    <source>
        <dbReference type="EMBL" id="CAJ1920931.1"/>
    </source>
</evidence>
<organism evidence="2 3">
    <name type="scientific">Cylindrotheca closterium</name>
    <dbReference type="NCBI Taxonomy" id="2856"/>
    <lineage>
        <taxon>Eukaryota</taxon>
        <taxon>Sar</taxon>
        <taxon>Stramenopiles</taxon>
        <taxon>Ochrophyta</taxon>
        <taxon>Bacillariophyta</taxon>
        <taxon>Bacillariophyceae</taxon>
        <taxon>Bacillariophycidae</taxon>
        <taxon>Bacillariales</taxon>
        <taxon>Bacillariaceae</taxon>
        <taxon>Cylindrotheca</taxon>
    </lineage>
</organism>